<keyword evidence="2" id="KW-1185">Reference proteome</keyword>
<evidence type="ECO:0000313" key="2">
    <source>
        <dbReference type="Proteomes" id="UP000078200"/>
    </source>
</evidence>
<dbReference type="Proteomes" id="UP000078200">
    <property type="component" value="Unassembled WGS sequence"/>
</dbReference>
<name>A0A1A9VHG0_GLOAU</name>
<proteinExistence type="predicted"/>
<dbReference type="EnsemblMetazoa" id="GAUT037451-RA">
    <property type="protein sequence ID" value="GAUT037451-PA"/>
    <property type="gene ID" value="GAUT037451"/>
</dbReference>
<organism evidence="1 2">
    <name type="scientific">Glossina austeni</name>
    <name type="common">Savannah tsetse fly</name>
    <dbReference type="NCBI Taxonomy" id="7395"/>
    <lineage>
        <taxon>Eukaryota</taxon>
        <taxon>Metazoa</taxon>
        <taxon>Ecdysozoa</taxon>
        <taxon>Arthropoda</taxon>
        <taxon>Hexapoda</taxon>
        <taxon>Insecta</taxon>
        <taxon>Pterygota</taxon>
        <taxon>Neoptera</taxon>
        <taxon>Endopterygota</taxon>
        <taxon>Diptera</taxon>
        <taxon>Brachycera</taxon>
        <taxon>Muscomorpha</taxon>
        <taxon>Hippoboscoidea</taxon>
        <taxon>Glossinidae</taxon>
        <taxon>Glossina</taxon>
    </lineage>
</organism>
<reference evidence="1" key="1">
    <citation type="submission" date="2020-05" db="UniProtKB">
        <authorList>
            <consortium name="EnsemblMetazoa"/>
        </authorList>
    </citation>
    <scope>IDENTIFICATION</scope>
    <source>
        <strain evidence="1">TTRI</strain>
    </source>
</reference>
<protein>
    <submittedName>
        <fullName evidence="1">Uncharacterized protein</fullName>
    </submittedName>
</protein>
<dbReference type="AlphaFoldDB" id="A0A1A9VHG0"/>
<evidence type="ECO:0000313" key="1">
    <source>
        <dbReference type="EnsemblMetazoa" id="GAUT037451-PA"/>
    </source>
</evidence>
<dbReference type="VEuPathDB" id="VectorBase:GAUT037451"/>
<accession>A0A1A9VHG0</accession>
<sequence length="125" mass="15396">MNEFTAILLSGERIFHWKLYHHQHHHHHHHQHANEMMIARCRNSFVERPSEFCEQINDKKCPKVIEQNVSRVVNWLSDDSSVPWFCCSRCRYSYEYKFFKYRRQQKSQSQKLRVPLNEALKYWSK</sequence>